<evidence type="ECO:0000256" key="3">
    <source>
        <dbReference type="ARBA" id="ARBA00022475"/>
    </source>
</evidence>
<accession>A0A364K4B9</accession>
<evidence type="ECO:0000256" key="4">
    <source>
        <dbReference type="ARBA" id="ARBA00022692"/>
    </source>
</evidence>
<reference evidence="9 10" key="2">
    <citation type="submission" date="2018-06" db="EMBL/GenBank/DDBJ databases">
        <authorList>
            <person name="Zhirakovskaya E."/>
        </authorList>
    </citation>
    <scope>NUCLEOTIDE SEQUENCE [LARGE SCALE GENOMIC DNA]</scope>
    <source>
        <strain evidence="9 10">FBKL4.011</strain>
    </source>
</reference>
<dbReference type="InterPro" id="IPR000620">
    <property type="entry name" value="EamA_dom"/>
</dbReference>
<feature type="transmembrane region" description="Helical" evidence="7">
    <location>
        <begin position="279"/>
        <end position="298"/>
    </location>
</feature>
<keyword evidence="3" id="KW-1003">Cell membrane</keyword>
<feature type="domain" description="EamA" evidence="8">
    <location>
        <begin position="160"/>
        <end position="296"/>
    </location>
</feature>
<feature type="transmembrane region" description="Helical" evidence="7">
    <location>
        <begin position="134"/>
        <end position="157"/>
    </location>
</feature>
<keyword evidence="10" id="KW-1185">Reference proteome</keyword>
<evidence type="ECO:0000256" key="1">
    <source>
        <dbReference type="ARBA" id="ARBA00004651"/>
    </source>
</evidence>
<name>A0A364K4B9_9BACL</name>
<dbReference type="InterPro" id="IPR037185">
    <property type="entry name" value="EmrE-like"/>
</dbReference>
<comment type="caution">
    <text evidence="9">The sequence shown here is derived from an EMBL/GenBank/DDBJ whole genome shotgun (WGS) entry which is preliminary data.</text>
</comment>
<feature type="domain" description="EamA" evidence="8">
    <location>
        <begin position="12"/>
        <end position="145"/>
    </location>
</feature>
<feature type="transmembrane region" description="Helical" evidence="7">
    <location>
        <begin position="189"/>
        <end position="209"/>
    </location>
</feature>
<dbReference type="SUPFAM" id="SSF103481">
    <property type="entry name" value="Multidrug resistance efflux transporter EmrE"/>
    <property type="match status" value="2"/>
</dbReference>
<keyword evidence="4 7" id="KW-0812">Transmembrane</keyword>
<dbReference type="RefSeq" id="WP_113659180.1">
    <property type="nucleotide sequence ID" value="NZ_KZ845667.1"/>
</dbReference>
<feature type="transmembrane region" description="Helical" evidence="7">
    <location>
        <begin position="42"/>
        <end position="61"/>
    </location>
</feature>
<feature type="transmembrane region" description="Helical" evidence="7">
    <location>
        <begin position="163"/>
        <end position="182"/>
    </location>
</feature>
<dbReference type="OrthoDB" id="9805239at2"/>
<feature type="transmembrane region" description="Helical" evidence="7">
    <location>
        <begin position="12"/>
        <end position="30"/>
    </location>
</feature>
<keyword evidence="5 7" id="KW-1133">Transmembrane helix</keyword>
<feature type="transmembrane region" description="Helical" evidence="7">
    <location>
        <begin position="224"/>
        <end position="242"/>
    </location>
</feature>
<dbReference type="Proteomes" id="UP000251213">
    <property type="component" value="Unassembled WGS sequence"/>
</dbReference>
<protein>
    <submittedName>
        <fullName evidence="9">EamA family transporter</fullName>
    </submittedName>
</protein>
<evidence type="ECO:0000259" key="8">
    <source>
        <dbReference type="Pfam" id="PF00892"/>
    </source>
</evidence>
<feature type="transmembrane region" description="Helical" evidence="7">
    <location>
        <begin position="254"/>
        <end position="273"/>
    </location>
</feature>
<evidence type="ECO:0000313" key="9">
    <source>
        <dbReference type="EMBL" id="RAL24187.1"/>
    </source>
</evidence>
<keyword evidence="6 7" id="KW-0472">Membrane</keyword>
<evidence type="ECO:0000256" key="7">
    <source>
        <dbReference type="SAM" id="Phobius"/>
    </source>
</evidence>
<dbReference type="GO" id="GO:0005886">
    <property type="term" value="C:plasma membrane"/>
    <property type="evidence" value="ECO:0007669"/>
    <property type="project" value="UniProtKB-SubCell"/>
</dbReference>
<evidence type="ECO:0000313" key="10">
    <source>
        <dbReference type="Proteomes" id="UP000251213"/>
    </source>
</evidence>
<feature type="transmembrane region" description="Helical" evidence="7">
    <location>
        <begin position="73"/>
        <end position="95"/>
    </location>
</feature>
<comment type="subcellular location">
    <subcellularLocation>
        <location evidence="1">Cell membrane</location>
        <topology evidence="1">Multi-pass membrane protein</topology>
    </subcellularLocation>
</comment>
<gene>
    <name evidence="9" type="ORF">DL897_10925</name>
</gene>
<proteinExistence type="inferred from homology"/>
<dbReference type="EMBL" id="QJKK01000005">
    <property type="protein sequence ID" value="RAL24187.1"/>
    <property type="molecule type" value="Genomic_DNA"/>
</dbReference>
<comment type="similarity">
    <text evidence="2">Belongs to the EamA transporter family.</text>
</comment>
<dbReference type="InterPro" id="IPR050638">
    <property type="entry name" value="AA-Vitamin_Transporters"/>
</dbReference>
<sequence>METQSAQKNISIYFWLLFVPLFWGGAFGAAKHVITEISPIKAATLRFGFAGLILLTIVLIRSNWNSDMLKRQWFGLLLMSITGIFSYNAFFFIALKYTSAINGSLIMATSPVFIILGAILFLHESWSKRIIYGLLLSLTGVFLVITKGSFQIFLSLSFNKGDLLFIAALVSWVIHGLIGKVVMQGVSPLFTTTITTLVGSIFLAIWSFFEDDWSSILSLSKQSWIEMIYMIVFATVIAFFLWNKGIHEIGASKSSIYMNFVPINAAWIAVLFYDSTITWQQVVGMMLVVIGVCISTFSKRSKNIKSKRPLSQQFP</sequence>
<reference evidence="9 10" key="1">
    <citation type="submission" date="2018-06" db="EMBL/GenBank/DDBJ databases">
        <title>Thermoflavimicrobium daqus sp. nov., a thermophilic microbe isolated from Moutai-flavour Daqu.</title>
        <authorList>
            <person name="Wang X."/>
            <person name="Zhou H."/>
        </authorList>
    </citation>
    <scope>NUCLEOTIDE SEQUENCE [LARGE SCALE GENOMIC DNA]</scope>
    <source>
        <strain evidence="9 10">FBKL4.011</strain>
    </source>
</reference>
<evidence type="ECO:0000256" key="5">
    <source>
        <dbReference type="ARBA" id="ARBA00022989"/>
    </source>
</evidence>
<feature type="transmembrane region" description="Helical" evidence="7">
    <location>
        <begin position="101"/>
        <end position="122"/>
    </location>
</feature>
<dbReference type="PANTHER" id="PTHR32322">
    <property type="entry name" value="INNER MEMBRANE TRANSPORTER"/>
    <property type="match status" value="1"/>
</dbReference>
<dbReference type="PANTHER" id="PTHR32322:SF18">
    <property type="entry name" value="S-ADENOSYLMETHIONINE_S-ADENOSYLHOMOCYSTEINE TRANSPORTER"/>
    <property type="match status" value="1"/>
</dbReference>
<evidence type="ECO:0000256" key="2">
    <source>
        <dbReference type="ARBA" id="ARBA00007362"/>
    </source>
</evidence>
<evidence type="ECO:0000256" key="6">
    <source>
        <dbReference type="ARBA" id="ARBA00023136"/>
    </source>
</evidence>
<dbReference type="AlphaFoldDB" id="A0A364K4B9"/>
<dbReference type="Pfam" id="PF00892">
    <property type="entry name" value="EamA"/>
    <property type="match status" value="2"/>
</dbReference>
<organism evidence="9 10">
    <name type="scientific">Thermoflavimicrobium daqui</name>
    <dbReference type="NCBI Taxonomy" id="2137476"/>
    <lineage>
        <taxon>Bacteria</taxon>
        <taxon>Bacillati</taxon>
        <taxon>Bacillota</taxon>
        <taxon>Bacilli</taxon>
        <taxon>Bacillales</taxon>
        <taxon>Thermoactinomycetaceae</taxon>
        <taxon>Thermoflavimicrobium</taxon>
    </lineage>
</organism>